<proteinExistence type="predicted"/>
<name>A0A915PBU7_9BILA</name>
<accession>A0A915PBU7</accession>
<evidence type="ECO:0000313" key="2">
    <source>
        <dbReference type="WBParaSite" id="sdigi.contig1.g159.t1"/>
    </source>
</evidence>
<evidence type="ECO:0000313" key="1">
    <source>
        <dbReference type="Proteomes" id="UP000887581"/>
    </source>
</evidence>
<dbReference type="Proteomes" id="UP000887581">
    <property type="component" value="Unplaced"/>
</dbReference>
<dbReference type="WBParaSite" id="sdigi.contig1.g159.t1">
    <property type="protein sequence ID" value="sdigi.contig1.g159.t1"/>
    <property type="gene ID" value="sdigi.contig1.g159"/>
</dbReference>
<keyword evidence="1" id="KW-1185">Reference proteome</keyword>
<sequence>MNSVEILPSDDYAKKKSFCDLEKNLRGGSSDEKVLLVQPENEVEKFLNAQILTPFGD</sequence>
<dbReference type="AlphaFoldDB" id="A0A915PBU7"/>
<organism evidence="1 2">
    <name type="scientific">Setaria digitata</name>
    <dbReference type="NCBI Taxonomy" id="48799"/>
    <lineage>
        <taxon>Eukaryota</taxon>
        <taxon>Metazoa</taxon>
        <taxon>Ecdysozoa</taxon>
        <taxon>Nematoda</taxon>
        <taxon>Chromadorea</taxon>
        <taxon>Rhabditida</taxon>
        <taxon>Spirurina</taxon>
        <taxon>Spiruromorpha</taxon>
        <taxon>Filarioidea</taxon>
        <taxon>Setariidae</taxon>
        <taxon>Setaria</taxon>
    </lineage>
</organism>
<protein>
    <submittedName>
        <fullName evidence="2">Uncharacterized protein</fullName>
    </submittedName>
</protein>
<reference evidence="2" key="1">
    <citation type="submission" date="2022-11" db="UniProtKB">
        <authorList>
            <consortium name="WormBaseParasite"/>
        </authorList>
    </citation>
    <scope>IDENTIFICATION</scope>
</reference>